<proteinExistence type="predicted"/>
<reference evidence="1 2" key="1">
    <citation type="submission" date="2020-03" db="EMBL/GenBank/DDBJ databases">
        <title>Two novel Motilibacter sp.</title>
        <authorList>
            <person name="Liu S."/>
        </authorList>
    </citation>
    <scope>NUCLEOTIDE SEQUENCE [LARGE SCALE GENOMIC DNA]</scope>
    <source>
        <strain evidence="1 2">E257</strain>
    </source>
</reference>
<evidence type="ECO:0000313" key="1">
    <source>
        <dbReference type="EMBL" id="NHC16015.1"/>
    </source>
</evidence>
<organism evidence="1 2">
    <name type="scientific">Motilibacter deserti</name>
    <dbReference type="NCBI Taxonomy" id="2714956"/>
    <lineage>
        <taxon>Bacteria</taxon>
        <taxon>Bacillati</taxon>
        <taxon>Actinomycetota</taxon>
        <taxon>Actinomycetes</taxon>
        <taxon>Motilibacterales</taxon>
        <taxon>Motilibacteraceae</taxon>
        <taxon>Motilibacter</taxon>
    </lineage>
</organism>
<dbReference type="Gene3D" id="1.20.1330.10">
    <property type="entry name" value="f41 fragment of flagellin, N-terminal domain"/>
    <property type="match status" value="1"/>
</dbReference>
<dbReference type="EMBL" id="JAANNP010000081">
    <property type="protein sequence ID" value="NHC16015.1"/>
    <property type="molecule type" value="Genomic_DNA"/>
</dbReference>
<keyword evidence="1" id="KW-0966">Cell projection</keyword>
<keyword evidence="1" id="KW-0969">Cilium</keyword>
<sequence>MSASGLSLSSSNVKSKTAASSAITALDAAIESVSTTRAKLGAT</sequence>
<dbReference type="SUPFAM" id="SSF64518">
    <property type="entry name" value="Phase 1 flagellin"/>
    <property type="match status" value="1"/>
</dbReference>
<evidence type="ECO:0000313" key="2">
    <source>
        <dbReference type="Proteomes" id="UP000800981"/>
    </source>
</evidence>
<accession>A0ABX0GZJ8</accession>
<keyword evidence="1" id="KW-0282">Flagellum</keyword>
<keyword evidence="2" id="KW-1185">Reference proteome</keyword>
<name>A0ABX0GZJ8_9ACTN</name>
<dbReference type="Proteomes" id="UP000800981">
    <property type="component" value="Unassembled WGS sequence"/>
</dbReference>
<feature type="non-terminal residue" evidence="1">
    <location>
        <position position="43"/>
    </location>
</feature>
<comment type="caution">
    <text evidence="1">The sequence shown here is derived from an EMBL/GenBank/DDBJ whole genome shotgun (WGS) entry which is preliminary data.</text>
</comment>
<gene>
    <name evidence="1" type="ORF">G9H71_19710</name>
</gene>
<protein>
    <submittedName>
        <fullName evidence="1">Flagellin</fullName>
    </submittedName>
</protein>